<reference evidence="1 2" key="1">
    <citation type="submission" date="2019-02" db="EMBL/GenBank/DDBJ databases">
        <title>Kribbella capetownensis sp. nov. and Kribbella speibonae sp. nov., isolated from soil.</title>
        <authorList>
            <person name="Curtis S.M."/>
            <person name="Norton I."/>
            <person name="Everest G.J."/>
            <person name="Meyers P.R."/>
        </authorList>
    </citation>
    <scope>NUCLEOTIDE SEQUENCE [LARGE SCALE GENOMIC DNA]</scope>
    <source>
        <strain evidence="1 2">NRRL B-24813</strain>
    </source>
</reference>
<dbReference type="SUPFAM" id="SSF52540">
    <property type="entry name" value="P-loop containing nucleoside triphosphate hydrolases"/>
    <property type="match status" value="1"/>
</dbReference>
<sequence length="189" mass="21659">MPMLTFTDSLPGRPRKILVAGTSASGKTTLARGISQRLDVPHIEIDALFHGPDWTPRDTFLAEVDEFSSRPEWVTEWQYSSVRPLLAERAELVVWLDLSRTTVMRQVVRRTVRRSVRKEQLWNGNQEPPLRTVFTDPDHIIRWAWKTHHENANRIAALLSERPELAIVRLPSHTAARRWLDGVLGVTAS</sequence>
<protein>
    <submittedName>
        <fullName evidence="1">AAA family ATPase</fullName>
    </submittedName>
</protein>
<evidence type="ECO:0000313" key="2">
    <source>
        <dbReference type="Proteomes" id="UP000291144"/>
    </source>
</evidence>
<dbReference type="Proteomes" id="UP000291144">
    <property type="component" value="Unassembled WGS sequence"/>
</dbReference>
<evidence type="ECO:0000313" key="1">
    <source>
        <dbReference type="EMBL" id="TCC51830.1"/>
    </source>
</evidence>
<dbReference type="AlphaFoldDB" id="A0A4R0JYA1"/>
<dbReference type="EMBL" id="SJKB01000022">
    <property type="protein sequence ID" value="TCC51830.1"/>
    <property type="molecule type" value="Genomic_DNA"/>
</dbReference>
<accession>A0A4R0JYA1</accession>
<gene>
    <name evidence="1" type="ORF">E0H73_40375</name>
</gene>
<dbReference type="Gene3D" id="3.40.50.300">
    <property type="entry name" value="P-loop containing nucleotide triphosphate hydrolases"/>
    <property type="match status" value="1"/>
</dbReference>
<proteinExistence type="predicted"/>
<name>A0A4R0JYA1_9ACTN</name>
<dbReference type="PANTHER" id="PTHR37816:SF1">
    <property type="entry name" value="TOXIN"/>
    <property type="match status" value="1"/>
</dbReference>
<dbReference type="OrthoDB" id="3199600at2"/>
<organism evidence="1 2">
    <name type="scientific">Kribbella pittospori</name>
    <dbReference type="NCBI Taxonomy" id="722689"/>
    <lineage>
        <taxon>Bacteria</taxon>
        <taxon>Bacillati</taxon>
        <taxon>Actinomycetota</taxon>
        <taxon>Actinomycetes</taxon>
        <taxon>Propionibacteriales</taxon>
        <taxon>Kribbellaceae</taxon>
        <taxon>Kribbella</taxon>
    </lineage>
</organism>
<dbReference type="InterPro" id="IPR052922">
    <property type="entry name" value="Cytidylate_Kinase-2"/>
</dbReference>
<dbReference type="InterPro" id="IPR027417">
    <property type="entry name" value="P-loop_NTPase"/>
</dbReference>
<keyword evidence="2" id="KW-1185">Reference proteome</keyword>
<comment type="caution">
    <text evidence="1">The sequence shown here is derived from an EMBL/GenBank/DDBJ whole genome shotgun (WGS) entry which is preliminary data.</text>
</comment>
<dbReference type="PANTHER" id="PTHR37816">
    <property type="entry name" value="YALI0E33011P"/>
    <property type="match status" value="1"/>
</dbReference>